<dbReference type="EMBL" id="CAJVQA010000275">
    <property type="protein sequence ID" value="CAG8465756.1"/>
    <property type="molecule type" value="Genomic_DNA"/>
</dbReference>
<dbReference type="SUPFAM" id="SSF53335">
    <property type="entry name" value="S-adenosyl-L-methionine-dependent methyltransferases"/>
    <property type="match status" value="1"/>
</dbReference>
<dbReference type="PANTHER" id="PTHR43591:SF110">
    <property type="entry name" value="RHODANESE DOMAIN-CONTAINING PROTEIN"/>
    <property type="match status" value="1"/>
</dbReference>
<keyword evidence="3" id="KW-1185">Reference proteome</keyword>
<dbReference type="AlphaFoldDB" id="A0A9N8VZE1"/>
<evidence type="ECO:0000313" key="2">
    <source>
        <dbReference type="EMBL" id="CAG8465756.1"/>
    </source>
</evidence>
<dbReference type="Proteomes" id="UP000789759">
    <property type="component" value="Unassembled WGS sequence"/>
</dbReference>
<comment type="caution">
    <text evidence="2">The sequence shown here is derived from an EMBL/GenBank/DDBJ whole genome shotgun (WGS) entry which is preliminary data.</text>
</comment>
<sequence length="303" mass="34513">MGHRHSKFPKLIHKINKATNDKIRNTECPQLNKQDDLYLDRMQVLHNVMRCISNGNFKAPVDEQLREGSAVVLDVCSGTATWLSEMASDFPQSTFIGIEKVPMYPDHKPRNIKIIQADVLEQFPFSGDKNQNSYNTFDLIYSRLNFFAFSESQWKNHLIKEYIRVLKPGGYIECVEGDLNADNPGAVTEQLGVVVEKILVQGGRSLSLFMKFNEMIESHPQMGKVTRSEVVMPIGSWGGQIGELGLAIMLHMLSGLQKGIMYHMKLNEKDLDKLWDDYKIEWANLSFGKNICMVFFNEAGFLV</sequence>
<gene>
    <name evidence="2" type="ORF">CPELLU_LOCUS834</name>
</gene>
<dbReference type="PANTHER" id="PTHR43591">
    <property type="entry name" value="METHYLTRANSFERASE"/>
    <property type="match status" value="1"/>
</dbReference>
<name>A0A9N8VZE1_9GLOM</name>
<feature type="domain" description="Methyltransferase" evidence="1">
    <location>
        <begin position="72"/>
        <end position="170"/>
    </location>
</feature>
<reference evidence="2" key="1">
    <citation type="submission" date="2021-06" db="EMBL/GenBank/DDBJ databases">
        <authorList>
            <person name="Kallberg Y."/>
            <person name="Tangrot J."/>
            <person name="Rosling A."/>
        </authorList>
    </citation>
    <scope>NUCLEOTIDE SEQUENCE</scope>
    <source>
        <strain evidence="2">FL966</strain>
    </source>
</reference>
<dbReference type="InterPro" id="IPR029063">
    <property type="entry name" value="SAM-dependent_MTases_sf"/>
</dbReference>
<dbReference type="OrthoDB" id="2013972at2759"/>
<dbReference type="InterPro" id="IPR041698">
    <property type="entry name" value="Methyltransf_25"/>
</dbReference>
<dbReference type="Pfam" id="PF13649">
    <property type="entry name" value="Methyltransf_25"/>
    <property type="match status" value="1"/>
</dbReference>
<accession>A0A9N8VZE1</accession>
<dbReference type="Gene3D" id="3.40.50.150">
    <property type="entry name" value="Vaccinia Virus protein VP39"/>
    <property type="match status" value="1"/>
</dbReference>
<evidence type="ECO:0000259" key="1">
    <source>
        <dbReference type="Pfam" id="PF13649"/>
    </source>
</evidence>
<protein>
    <submittedName>
        <fullName evidence="2">13885_t:CDS:1</fullName>
    </submittedName>
</protein>
<evidence type="ECO:0000313" key="3">
    <source>
        <dbReference type="Proteomes" id="UP000789759"/>
    </source>
</evidence>
<proteinExistence type="predicted"/>
<dbReference type="CDD" id="cd02440">
    <property type="entry name" value="AdoMet_MTases"/>
    <property type="match status" value="1"/>
</dbReference>
<organism evidence="2 3">
    <name type="scientific">Cetraspora pellucida</name>
    <dbReference type="NCBI Taxonomy" id="1433469"/>
    <lineage>
        <taxon>Eukaryota</taxon>
        <taxon>Fungi</taxon>
        <taxon>Fungi incertae sedis</taxon>
        <taxon>Mucoromycota</taxon>
        <taxon>Glomeromycotina</taxon>
        <taxon>Glomeromycetes</taxon>
        <taxon>Diversisporales</taxon>
        <taxon>Gigasporaceae</taxon>
        <taxon>Cetraspora</taxon>
    </lineage>
</organism>